<keyword evidence="8" id="KW-1185">Reference proteome</keyword>
<dbReference type="SMART" id="SM00257">
    <property type="entry name" value="LysM"/>
    <property type="match status" value="1"/>
</dbReference>
<feature type="compositionally biased region" description="Basic and acidic residues" evidence="5">
    <location>
        <begin position="28"/>
        <end position="53"/>
    </location>
</feature>
<feature type="domain" description="LysM" evidence="6">
    <location>
        <begin position="226"/>
        <end position="269"/>
    </location>
</feature>
<evidence type="ECO:0000256" key="3">
    <source>
        <dbReference type="ARBA" id="ARBA00022801"/>
    </source>
</evidence>
<protein>
    <recommendedName>
        <fullName evidence="4">Peptidoglycan hydrolase</fullName>
    </recommendedName>
</protein>
<dbReference type="OrthoDB" id="977752at2"/>
<dbReference type="RefSeq" id="WP_123215131.1">
    <property type="nucleotide sequence ID" value="NZ_RJTM01000029.1"/>
</dbReference>
<evidence type="ECO:0000256" key="2">
    <source>
        <dbReference type="ARBA" id="ARBA00022638"/>
    </source>
</evidence>
<evidence type="ECO:0000313" key="8">
    <source>
        <dbReference type="Proteomes" id="UP000267469"/>
    </source>
</evidence>
<gene>
    <name evidence="7" type="ORF">ED312_06175</name>
</gene>
<dbReference type="Pfam" id="PF01832">
    <property type="entry name" value="Glucosaminidase"/>
    <property type="match status" value="1"/>
</dbReference>
<sequence>MRKILFALIILGLVASSCGSKKKAARKRNTDKTKTVRVEPKTPTEPVKKENDTKNTGFTRMKVSSTEEYIEIFASIAQDEMREFGIPASITLAQGILESGSGMGELTLKTNNHFGIKCHTGWSGGMEYHDDDEKGECFRKYDHPMTSYRDHSLFLTSRSRYASLFDLRKDDYHGWAKGLRKAGYATDPRYPQKLIGLIDKYRLYIYDEQVLGSSGRRERVVSDNDTRHIVRRGDTLYSISKRYNTTVEALKRANRLRNNNIAVGQELKIR</sequence>
<dbReference type="Pfam" id="PF01476">
    <property type="entry name" value="LysM"/>
    <property type="match status" value="1"/>
</dbReference>
<dbReference type="Proteomes" id="UP000267469">
    <property type="component" value="Unassembled WGS sequence"/>
</dbReference>
<dbReference type="InterPro" id="IPR018392">
    <property type="entry name" value="LysM"/>
</dbReference>
<dbReference type="InterPro" id="IPR051056">
    <property type="entry name" value="Glycosyl_Hydrolase_73"/>
</dbReference>
<dbReference type="CDD" id="cd00118">
    <property type="entry name" value="LysM"/>
    <property type="match status" value="1"/>
</dbReference>
<dbReference type="EMBL" id="RJTM01000029">
    <property type="protein sequence ID" value="RNL90755.1"/>
    <property type="molecule type" value="Genomic_DNA"/>
</dbReference>
<name>A0A3N0ES46_SINP1</name>
<reference evidence="7 8" key="1">
    <citation type="submission" date="2018-10" db="EMBL/GenBank/DDBJ databases">
        <title>Sinomicrobium pectinilyticum sp. nov., a pectinase-producing bacterium isolated from alkaline and saline soil, and emended description of the genus Sinomicrobium.</title>
        <authorList>
            <person name="Cheng B."/>
            <person name="Li C."/>
            <person name="Lai Q."/>
            <person name="Du M."/>
            <person name="Shao Z."/>
            <person name="Xu P."/>
            <person name="Yang C."/>
        </authorList>
    </citation>
    <scope>NUCLEOTIDE SEQUENCE [LARGE SCALE GENOMIC DNA]</scope>
    <source>
        <strain evidence="7 8">5DNS001</strain>
    </source>
</reference>
<comment type="caution">
    <text evidence="7">The sequence shown here is derived from an EMBL/GenBank/DDBJ whole genome shotgun (WGS) entry which is preliminary data.</text>
</comment>
<evidence type="ECO:0000256" key="4">
    <source>
        <dbReference type="ARBA" id="ARBA00032108"/>
    </source>
</evidence>
<dbReference type="InterPro" id="IPR036779">
    <property type="entry name" value="LysM_dom_sf"/>
</dbReference>
<dbReference type="PANTHER" id="PTHR33308">
    <property type="entry name" value="PEPTIDOGLYCAN HYDROLASE FLGJ"/>
    <property type="match status" value="1"/>
</dbReference>
<dbReference type="SUPFAM" id="SSF54106">
    <property type="entry name" value="LysM domain"/>
    <property type="match status" value="1"/>
</dbReference>
<keyword evidence="1" id="KW-0929">Antimicrobial</keyword>
<accession>A0A3N0ES46</accession>
<keyword evidence="2" id="KW-0081">Bacteriolytic enzyme</keyword>
<evidence type="ECO:0000313" key="7">
    <source>
        <dbReference type="EMBL" id="RNL90755.1"/>
    </source>
</evidence>
<feature type="region of interest" description="Disordered" evidence="5">
    <location>
        <begin position="22"/>
        <end position="55"/>
    </location>
</feature>
<dbReference type="Gene3D" id="3.10.350.10">
    <property type="entry name" value="LysM domain"/>
    <property type="match status" value="1"/>
</dbReference>
<dbReference type="PROSITE" id="PS51257">
    <property type="entry name" value="PROKAR_LIPOPROTEIN"/>
    <property type="match status" value="1"/>
</dbReference>
<dbReference type="GO" id="GO:0042742">
    <property type="term" value="P:defense response to bacterium"/>
    <property type="evidence" value="ECO:0007669"/>
    <property type="project" value="UniProtKB-KW"/>
</dbReference>
<organism evidence="7 8">
    <name type="scientific">Sinomicrobium pectinilyticum</name>
    <dbReference type="NCBI Taxonomy" id="1084421"/>
    <lineage>
        <taxon>Bacteria</taxon>
        <taxon>Pseudomonadati</taxon>
        <taxon>Bacteroidota</taxon>
        <taxon>Flavobacteriia</taxon>
        <taxon>Flavobacteriales</taxon>
        <taxon>Flavobacteriaceae</taxon>
        <taxon>Sinomicrobium</taxon>
    </lineage>
</organism>
<evidence type="ECO:0000256" key="5">
    <source>
        <dbReference type="SAM" id="MobiDB-lite"/>
    </source>
</evidence>
<dbReference type="GO" id="GO:0004040">
    <property type="term" value="F:amidase activity"/>
    <property type="evidence" value="ECO:0007669"/>
    <property type="project" value="InterPro"/>
</dbReference>
<dbReference type="PANTHER" id="PTHR33308:SF9">
    <property type="entry name" value="PEPTIDOGLYCAN HYDROLASE FLGJ"/>
    <property type="match status" value="1"/>
</dbReference>
<dbReference type="PROSITE" id="PS51782">
    <property type="entry name" value="LYSM"/>
    <property type="match status" value="1"/>
</dbReference>
<evidence type="ECO:0000256" key="1">
    <source>
        <dbReference type="ARBA" id="ARBA00022529"/>
    </source>
</evidence>
<keyword evidence="3" id="KW-0378">Hydrolase</keyword>
<dbReference type="AlphaFoldDB" id="A0A3N0ES46"/>
<dbReference type="InterPro" id="IPR002901">
    <property type="entry name" value="MGlyc_endo_b_GlcNAc-like_dom"/>
</dbReference>
<dbReference type="GO" id="GO:0031640">
    <property type="term" value="P:killing of cells of another organism"/>
    <property type="evidence" value="ECO:0007669"/>
    <property type="project" value="UniProtKB-KW"/>
</dbReference>
<proteinExistence type="predicted"/>
<dbReference type="SMART" id="SM00047">
    <property type="entry name" value="LYZ2"/>
    <property type="match status" value="1"/>
</dbReference>
<evidence type="ECO:0000259" key="6">
    <source>
        <dbReference type="PROSITE" id="PS51782"/>
    </source>
</evidence>
<dbReference type="Gene3D" id="1.10.530.10">
    <property type="match status" value="1"/>
</dbReference>